<dbReference type="InterPro" id="IPR036400">
    <property type="entry name" value="Cyt_B5-like_heme/steroid_sf"/>
</dbReference>
<dbReference type="PROSITE" id="PS50255">
    <property type="entry name" value="CYTOCHROME_B5_2"/>
    <property type="match status" value="1"/>
</dbReference>
<accession>A0A7D9H5L7</accession>
<comment type="cofactor">
    <cofactor evidence="2">
        <name>heme b</name>
        <dbReference type="ChEBI" id="CHEBI:60344"/>
    </cofactor>
</comment>
<comment type="catalytic activity">
    <reaction evidence="12">
        <text>(S)-lactate + 2 Fe(III)-[cytochrome c] = 2 Fe(II)-[cytochrome c] + pyruvate + 2 H(+)</text>
        <dbReference type="Rhea" id="RHEA:19909"/>
        <dbReference type="Rhea" id="RHEA-COMP:10350"/>
        <dbReference type="Rhea" id="RHEA-COMP:14399"/>
        <dbReference type="ChEBI" id="CHEBI:15361"/>
        <dbReference type="ChEBI" id="CHEBI:15378"/>
        <dbReference type="ChEBI" id="CHEBI:16651"/>
        <dbReference type="ChEBI" id="CHEBI:29033"/>
        <dbReference type="ChEBI" id="CHEBI:29034"/>
        <dbReference type="EC" id="1.1.2.3"/>
    </reaction>
    <physiologicalReaction direction="left-to-right" evidence="12">
        <dbReference type="Rhea" id="RHEA:19910"/>
    </physiologicalReaction>
</comment>
<dbReference type="GO" id="GO:0004460">
    <property type="term" value="F:L-lactate dehydrogenase (cytochrome) activity"/>
    <property type="evidence" value="ECO:0007669"/>
    <property type="project" value="UniProtKB-EC"/>
</dbReference>
<evidence type="ECO:0000256" key="11">
    <source>
        <dbReference type="ARBA" id="ARBA00023128"/>
    </source>
</evidence>
<proteinExistence type="inferred from homology"/>
<evidence type="ECO:0000256" key="14">
    <source>
        <dbReference type="ARBA" id="ARBA00061589"/>
    </source>
</evidence>
<dbReference type="Gene3D" id="3.20.20.70">
    <property type="entry name" value="Aldolase class I"/>
    <property type="match status" value="1"/>
</dbReference>
<keyword evidence="10" id="KW-0408">Iron</keyword>
<evidence type="ECO:0000256" key="5">
    <source>
        <dbReference type="ARBA" id="ARBA00022617"/>
    </source>
</evidence>
<evidence type="ECO:0000256" key="6">
    <source>
        <dbReference type="ARBA" id="ARBA00022630"/>
    </source>
</evidence>
<comment type="subcellular location">
    <subcellularLocation>
        <location evidence="3">Mitochondrion intermembrane space</location>
    </subcellularLocation>
</comment>
<keyword evidence="7" id="KW-0288">FMN</keyword>
<dbReference type="InterPro" id="IPR037396">
    <property type="entry name" value="FMN_HAD"/>
</dbReference>
<keyword evidence="11" id="KW-0496">Mitochondrion</keyword>
<dbReference type="GO" id="GO:0005758">
    <property type="term" value="C:mitochondrial intermembrane space"/>
    <property type="evidence" value="ECO:0007669"/>
    <property type="project" value="UniProtKB-SubCell"/>
</dbReference>
<evidence type="ECO:0000256" key="2">
    <source>
        <dbReference type="ARBA" id="ARBA00001970"/>
    </source>
</evidence>
<organism evidence="17 18">
    <name type="scientific">Dekkera bruxellensis</name>
    <name type="common">Brettanomyces custersii</name>
    <dbReference type="NCBI Taxonomy" id="5007"/>
    <lineage>
        <taxon>Eukaryota</taxon>
        <taxon>Fungi</taxon>
        <taxon>Dikarya</taxon>
        <taxon>Ascomycota</taxon>
        <taxon>Saccharomycotina</taxon>
        <taxon>Pichiomycetes</taxon>
        <taxon>Pichiales</taxon>
        <taxon>Pichiaceae</taxon>
        <taxon>Brettanomyces</taxon>
    </lineage>
</organism>
<dbReference type="Gene3D" id="3.10.120.10">
    <property type="entry name" value="Cytochrome b5-like heme/steroid binding domain"/>
    <property type="match status" value="1"/>
</dbReference>
<dbReference type="SMART" id="SM01117">
    <property type="entry name" value="Cyt-b5"/>
    <property type="match status" value="1"/>
</dbReference>
<dbReference type="AlphaFoldDB" id="A0A7D9H5L7"/>
<comment type="cofactor">
    <cofactor evidence="1">
        <name>FMN</name>
        <dbReference type="ChEBI" id="CHEBI:58210"/>
    </cofactor>
</comment>
<dbReference type="FunFam" id="3.20.20.70:FF:000062">
    <property type="entry name" value="Cytochrome b2, mitochondrial, putative"/>
    <property type="match status" value="1"/>
</dbReference>
<evidence type="ECO:0000256" key="1">
    <source>
        <dbReference type="ARBA" id="ARBA00001917"/>
    </source>
</evidence>
<dbReference type="EC" id="1.1.2.3" evidence="15"/>
<dbReference type="PANTHER" id="PTHR10578">
    <property type="entry name" value="S -2-HYDROXY-ACID OXIDASE-RELATED"/>
    <property type="match status" value="1"/>
</dbReference>
<name>A0A7D9H5L7_DEKBR</name>
<evidence type="ECO:0000256" key="7">
    <source>
        <dbReference type="ARBA" id="ARBA00022643"/>
    </source>
</evidence>
<dbReference type="GO" id="GO:0006089">
    <property type="term" value="P:lactate metabolic process"/>
    <property type="evidence" value="ECO:0007669"/>
    <property type="project" value="TreeGrafter"/>
</dbReference>
<comment type="similarity">
    <text evidence="14">In the N-terminal section; belongs to the cytochrome b5 family.</text>
</comment>
<dbReference type="SUPFAM" id="SSF51395">
    <property type="entry name" value="FMN-linked oxidoreductases"/>
    <property type="match status" value="1"/>
</dbReference>
<dbReference type="Pfam" id="PF01070">
    <property type="entry name" value="FMN_dh"/>
    <property type="match status" value="1"/>
</dbReference>
<dbReference type="InterPro" id="IPR013785">
    <property type="entry name" value="Aldolase_TIM"/>
</dbReference>
<evidence type="ECO:0000256" key="15">
    <source>
        <dbReference type="ARBA" id="ARBA00066458"/>
    </source>
</evidence>
<evidence type="ECO:0000313" key="17">
    <source>
        <dbReference type="EMBL" id="VUG20269.1"/>
    </source>
</evidence>
<dbReference type="GO" id="GO:0046872">
    <property type="term" value="F:metal ion binding"/>
    <property type="evidence" value="ECO:0007669"/>
    <property type="project" value="UniProtKB-KW"/>
</dbReference>
<keyword evidence="18" id="KW-1185">Reference proteome</keyword>
<evidence type="ECO:0000256" key="8">
    <source>
        <dbReference type="ARBA" id="ARBA00022723"/>
    </source>
</evidence>
<keyword evidence="8" id="KW-0479">Metal-binding</keyword>
<dbReference type="GO" id="GO:0020037">
    <property type="term" value="F:heme binding"/>
    <property type="evidence" value="ECO:0007669"/>
    <property type="project" value="InterPro"/>
</dbReference>
<dbReference type="SUPFAM" id="SSF55856">
    <property type="entry name" value="Cytochrome b5-like heme/steroid binding domain"/>
    <property type="match status" value="1"/>
</dbReference>
<evidence type="ECO:0000256" key="13">
    <source>
        <dbReference type="ARBA" id="ARBA00061137"/>
    </source>
</evidence>
<dbReference type="EMBL" id="CABFWN010000006">
    <property type="protein sequence ID" value="VUG20269.1"/>
    <property type="molecule type" value="Genomic_DNA"/>
</dbReference>
<evidence type="ECO:0000256" key="10">
    <source>
        <dbReference type="ARBA" id="ARBA00023004"/>
    </source>
</evidence>
<dbReference type="PROSITE" id="PS00191">
    <property type="entry name" value="CYTOCHROME_B5_1"/>
    <property type="match status" value="1"/>
</dbReference>
<dbReference type="Pfam" id="PF00173">
    <property type="entry name" value="Cyt-b5"/>
    <property type="match status" value="1"/>
</dbReference>
<evidence type="ECO:0000256" key="16">
    <source>
        <dbReference type="ARBA" id="ARBA00068515"/>
    </source>
</evidence>
<comment type="subunit">
    <text evidence="4">Homotetramer.</text>
</comment>
<protein>
    <recommendedName>
        <fullName evidence="16">L-lactate dehydrogenase (cytochrome)</fullName>
        <ecNumber evidence="15">1.1.2.3</ecNumber>
    </recommendedName>
</protein>
<evidence type="ECO:0000256" key="3">
    <source>
        <dbReference type="ARBA" id="ARBA00004569"/>
    </source>
</evidence>
<gene>
    <name evidence="17" type="primary">CYB2</name>
    <name evidence="17" type="ORF">DEBR0S6_11804G</name>
</gene>
<evidence type="ECO:0000256" key="9">
    <source>
        <dbReference type="ARBA" id="ARBA00023002"/>
    </source>
</evidence>
<dbReference type="PROSITE" id="PS51349">
    <property type="entry name" value="FMN_HYDROXY_ACID_DH_2"/>
    <property type="match status" value="1"/>
</dbReference>
<dbReference type="CDD" id="cd02922">
    <property type="entry name" value="FCB2_FMN"/>
    <property type="match status" value="1"/>
</dbReference>
<dbReference type="InterPro" id="IPR001199">
    <property type="entry name" value="Cyt_B5-like_heme/steroid-bd"/>
</dbReference>
<sequence length="583" mass="65053">MYSFSREGKRALTRALHTSTKCLKAGNGLLSAGKKFHFREKNRSAGNKRSAHIFSAATATVGIAALLYSQQRIQNDSKNKNKQKKEEEVVRIVPVAEFIKHNKPDDCWIAIDGEVYDFSDFIPNHPGGKTPLIDYAGYDASGLFHLIHPKDTLQNYLPPDKHIGRLNGEAPAHPVTDIHEVQRRLYLKNLPPLCHLQNLDDFEYLAQKILPTQAWAYYSCGAGDEITMRENHYAFQRIFFRPKVCVDVSDVDSSTTLLGTKTEVPFYISATARARMGHPDGELALARGAGKEGVIQMISTRSSYSLAEIAKARPKGATQWFQLYVNEDHEVMKKMIREAEDLGMKALFVTVDAPVVNKREKNIRAKQQAFGATTRDSGQPTVFTDSTLEWNDIRNIVNFTKLPVMLKGVQRTEDIVHAADAGCRGVVLSNHGGRELDFSPPPIQVLAESVPLINRMEGVHPGFEIFLDGGVRRGADILKAVALGDGKVKVGVGIGRPFLYANSAYGEDGVRKCIQILKNEIETDMRLLGVTKMSQLNANFVDTRRLLGYNATDLLYDNLYQPMQPIKFKNELRQARKAAQKAK</sequence>
<dbReference type="InterPro" id="IPR037458">
    <property type="entry name" value="L-MDH/L-LDH_FMN-bd"/>
</dbReference>
<evidence type="ECO:0000256" key="12">
    <source>
        <dbReference type="ARBA" id="ARBA00052399"/>
    </source>
</evidence>
<comment type="similarity">
    <text evidence="13">In the C-terminal section; belongs to the FMN-dependent alpha-hydroxy acid dehydrogenase family.</text>
</comment>
<dbReference type="Proteomes" id="UP000478008">
    <property type="component" value="Unassembled WGS sequence"/>
</dbReference>
<keyword evidence="9" id="KW-0560">Oxidoreductase</keyword>
<keyword evidence="5" id="KW-0349">Heme</keyword>
<keyword evidence="6" id="KW-0285">Flavoprotein</keyword>
<dbReference type="PANTHER" id="PTHR10578:SF148">
    <property type="entry name" value="L-LACTATE DEHYDROGENASE (CYTOCHROME)"/>
    <property type="match status" value="1"/>
</dbReference>
<reference evidence="17 18" key="1">
    <citation type="submission" date="2019-07" db="EMBL/GenBank/DDBJ databases">
        <authorList>
            <person name="Friedrich A."/>
            <person name="Schacherer J."/>
        </authorList>
    </citation>
    <scope>NUCLEOTIDE SEQUENCE [LARGE SCALE GENOMIC DNA]</scope>
</reference>
<evidence type="ECO:0000256" key="4">
    <source>
        <dbReference type="ARBA" id="ARBA00011881"/>
    </source>
</evidence>
<dbReference type="InterPro" id="IPR018506">
    <property type="entry name" value="Cyt_B5_heme-BS"/>
</dbReference>
<dbReference type="InterPro" id="IPR000262">
    <property type="entry name" value="FMN-dep_DH"/>
</dbReference>
<evidence type="ECO:0000313" key="18">
    <source>
        <dbReference type="Proteomes" id="UP000478008"/>
    </source>
</evidence>